<reference evidence="12 13" key="1">
    <citation type="submission" date="2018-05" db="EMBL/GenBank/DDBJ databases">
        <title>Leucothrix arctica sp. nov., isolated from Arctic seawater.</title>
        <authorList>
            <person name="Choi A."/>
            <person name="Baek K."/>
        </authorList>
    </citation>
    <scope>NUCLEOTIDE SEQUENCE [LARGE SCALE GENOMIC DNA]</scope>
    <source>
        <strain evidence="12 13">JCM 18388</strain>
    </source>
</reference>
<comment type="similarity">
    <text evidence="8">Belongs to the Pal lipoprotein family.</text>
</comment>
<dbReference type="Pfam" id="PF00691">
    <property type="entry name" value="OmpA"/>
    <property type="match status" value="1"/>
</dbReference>
<dbReference type="PROSITE" id="PS51257">
    <property type="entry name" value="PROKAR_LIPOPROTEIN"/>
    <property type="match status" value="1"/>
</dbReference>
<name>A0A317CNJ5_9GAMM</name>
<keyword evidence="4 8" id="KW-0564">Palmitate</keyword>
<evidence type="ECO:0000256" key="10">
    <source>
        <dbReference type="SAM" id="SignalP"/>
    </source>
</evidence>
<evidence type="ECO:0000256" key="6">
    <source>
        <dbReference type="ARBA" id="ARBA00023288"/>
    </source>
</evidence>
<keyword evidence="2 8" id="KW-0732">Signal</keyword>
<dbReference type="NCBIfam" id="TIGR02802">
    <property type="entry name" value="Pal_lipo"/>
    <property type="match status" value="1"/>
</dbReference>
<dbReference type="InterPro" id="IPR050330">
    <property type="entry name" value="Bact_OuterMem_StrucFunc"/>
</dbReference>
<dbReference type="InterPro" id="IPR039001">
    <property type="entry name" value="Pal"/>
</dbReference>
<keyword evidence="3 8" id="KW-0472">Membrane</keyword>
<dbReference type="CDD" id="cd07185">
    <property type="entry name" value="OmpA_C-like"/>
    <property type="match status" value="1"/>
</dbReference>
<evidence type="ECO:0000256" key="4">
    <source>
        <dbReference type="ARBA" id="ARBA00023139"/>
    </source>
</evidence>
<dbReference type="InterPro" id="IPR014169">
    <property type="entry name" value="Pal_lipo_C"/>
</dbReference>
<dbReference type="InterPro" id="IPR036737">
    <property type="entry name" value="OmpA-like_sf"/>
</dbReference>
<keyword evidence="13" id="KW-1185">Reference proteome</keyword>
<evidence type="ECO:0000259" key="11">
    <source>
        <dbReference type="PROSITE" id="PS51123"/>
    </source>
</evidence>
<dbReference type="SUPFAM" id="SSF103088">
    <property type="entry name" value="OmpA-like"/>
    <property type="match status" value="1"/>
</dbReference>
<dbReference type="RefSeq" id="WP_109836151.1">
    <property type="nucleotide sequence ID" value="NZ_QGKM01000005.1"/>
</dbReference>
<dbReference type="PANTHER" id="PTHR30329:SF21">
    <property type="entry name" value="LIPOPROTEIN YIAD-RELATED"/>
    <property type="match status" value="1"/>
</dbReference>
<evidence type="ECO:0000313" key="12">
    <source>
        <dbReference type="EMBL" id="PWR00095.1"/>
    </source>
</evidence>
<dbReference type="InterPro" id="IPR006665">
    <property type="entry name" value="OmpA-like"/>
</dbReference>
<feature type="signal peptide" evidence="10">
    <location>
        <begin position="1"/>
        <end position="24"/>
    </location>
</feature>
<accession>A0A317CNJ5</accession>
<keyword evidence="7 8" id="KW-0131">Cell cycle</keyword>
<keyword evidence="6 8" id="KW-0449">Lipoprotein</keyword>
<evidence type="ECO:0000256" key="3">
    <source>
        <dbReference type="ARBA" id="ARBA00023136"/>
    </source>
</evidence>
<comment type="subunit">
    <text evidence="8">The Tol-Pal system is composed of five core proteins: the inner membrane proteins TolA, TolQ and TolR, the periplasmic protein TolB and the outer membrane protein Pal. They form a network linking the inner and outer membranes and the peptidoglycan layer.</text>
</comment>
<evidence type="ECO:0000256" key="1">
    <source>
        <dbReference type="ARBA" id="ARBA00022618"/>
    </source>
</evidence>
<dbReference type="HAMAP" id="MF_02204">
    <property type="entry name" value="Pal"/>
    <property type="match status" value="1"/>
</dbReference>
<organism evidence="12 13">
    <name type="scientific">Leucothrix pacifica</name>
    <dbReference type="NCBI Taxonomy" id="1247513"/>
    <lineage>
        <taxon>Bacteria</taxon>
        <taxon>Pseudomonadati</taxon>
        <taxon>Pseudomonadota</taxon>
        <taxon>Gammaproteobacteria</taxon>
        <taxon>Thiotrichales</taxon>
        <taxon>Thiotrichaceae</taxon>
        <taxon>Leucothrix</taxon>
    </lineage>
</organism>
<comment type="function">
    <text evidence="8">Part of the Tol-Pal system, which plays a role in outer membrane invagination during cell division and is important for maintaining outer membrane integrity.</text>
</comment>
<evidence type="ECO:0000256" key="7">
    <source>
        <dbReference type="ARBA" id="ARBA00023306"/>
    </source>
</evidence>
<evidence type="ECO:0000256" key="8">
    <source>
        <dbReference type="HAMAP-Rule" id="MF_02204"/>
    </source>
</evidence>
<dbReference type="OrthoDB" id="9809164at2"/>
<dbReference type="EMBL" id="QGKM01000005">
    <property type="protein sequence ID" value="PWR00095.1"/>
    <property type="molecule type" value="Genomic_DNA"/>
</dbReference>
<protein>
    <recommendedName>
        <fullName evidence="8">Peptidoglycan-associated lipoprotein</fullName>
        <shortName evidence="8">PAL</shortName>
    </recommendedName>
</protein>
<dbReference type="PROSITE" id="PS51123">
    <property type="entry name" value="OMPA_2"/>
    <property type="match status" value="1"/>
</dbReference>
<keyword evidence="5 8" id="KW-0998">Cell outer membrane</keyword>
<dbReference type="Gene3D" id="3.30.1330.60">
    <property type="entry name" value="OmpA-like domain"/>
    <property type="match status" value="1"/>
</dbReference>
<proteinExistence type="inferred from homology"/>
<dbReference type="Proteomes" id="UP000245539">
    <property type="component" value="Unassembled WGS sequence"/>
</dbReference>
<keyword evidence="1 8" id="KW-0132">Cell division</keyword>
<dbReference type="PANTHER" id="PTHR30329">
    <property type="entry name" value="STATOR ELEMENT OF FLAGELLAR MOTOR COMPLEX"/>
    <property type="match status" value="1"/>
</dbReference>
<comment type="subcellular location">
    <subcellularLocation>
        <location evidence="8">Cell outer membrane</location>
        <topology evidence="8">Lipid-anchor</topology>
    </subcellularLocation>
</comment>
<dbReference type="AlphaFoldDB" id="A0A317CNJ5"/>
<feature type="region of interest" description="Disordered" evidence="9">
    <location>
        <begin position="38"/>
        <end position="57"/>
    </location>
</feature>
<evidence type="ECO:0000256" key="9">
    <source>
        <dbReference type="SAM" id="MobiDB-lite"/>
    </source>
</evidence>
<dbReference type="GO" id="GO:0009279">
    <property type="term" value="C:cell outer membrane"/>
    <property type="evidence" value="ECO:0007669"/>
    <property type="project" value="UniProtKB-SubCell"/>
</dbReference>
<feature type="chain" id="PRO_5016462328" description="Peptidoglycan-associated lipoprotein" evidence="10">
    <location>
        <begin position="25"/>
        <end position="271"/>
    </location>
</feature>
<evidence type="ECO:0000256" key="2">
    <source>
        <dbReference type="ARBA" id="ARBA00022729"/>
    </source>
</evidence>
<evidence type="ECO:0000313" key="13">
    <source>
        <dbReference type="Proteomes" id="UP000245539"/>
    </source>
</evidence>
<gene>
    <name evidence="8 12" type="primary">pal</name>
    <name evidence="12" type="ORF">DKW60_02855</name>
</gene>
<dbReference type="GO" id="GO:0051301">
    <property type="term" value="P:cell division"/>
    <property type="evidence" value="ECO:0007669"/>
    <property type="project" value="UniProtKB-UniRule"/>
</dbReference>
<comment type="caution">
    <text evidence="12">The sequence shown here is derived from an EMBL/GenBank/DDBJ whole genome shotgun (WGS) entry which is preliminary data.</text>
</comment>
<dbReference type="PRINTS" id="PR01021">
    <property type="entry name" value="OMPADOMAIN"/>
</dbReference>
<evidence type="ECO:0000256" key="5">
    <source>
        <dbReference type="ARBA" id="ARBA00023237"/>
    </source>
</evidence>
<sequence length="271" mass="27687">MNSTKWIVPLIAASALVISGCSQTQQTVKPANAANRITTGTGAGTSGSNAGLIPGSRRGVGVTTAGNALRGSSGLGGSTSSSFGGATSTSYGDGRGNLINGIGSGSGSGSSGFGSGGSNFGSGGSGSAGGLGGYGNFDNRLGGSGAGDYKVTDLNDPNSILSRRVIYFAYDQSTIEPEYFEILDAHSELLASNPNLTVRLEGHADERGSREYNVALSERRAQSVKQFMDLKGVGSEQSQTVAYGEELPVDPGHNESAWSKNRRVEIKYIGR</sequence>
<dbReference type="InterPro" id="IPR006664">
    <property type="entry name" value="OMP_bac"/>
</dbReference>
<feature type="domain" description="OmpA-like" evidence="11">
    <location>
        <begin position="155"/>
        <end position="271"/>
    </location>
</feature>